<name>A0A0F9D0Q8_9ZZZZ</name>
<dbReference type="AlphaFoldDB" id="A0A0F9D0Q8"/>
<dbReference type="EMBL" id="LAZR01030900">
    <property type="protein sequence ID" value="KKL55268.1"/>
    <property type="molecule type" value="Genomic_DNA"/>
</dbReference>
<organism evidence="1">
    <name type="scientific">marine sediment metagenome</name>
    <dbReference type="NCBI Taxonomy" id="412755"/>
    <lineage>
        <taxon>unclassified sequences</taxon>
        <taxon>metagenomes</taxon>
        <taxon>ecological metagenomes</taxon>
    </lineage>
</organism>
<accession>A0A0F9D0Q8</accession>
<comment type="caution">
    <text evidence="1">The sequence shown here is derived from an EMBL/GenBank/DDBJ whole genome shotgun (WGS) entry which is preliminary data.</text>
</comment>
<reference evidence="1" key="1">
    <citation type="journal article" date="2015" name="Nature">
        <title>Complex archaea that bridge the gap between prokaryotes and eukaryotes.</title>
        <authorList>
            <person name="Spang A."/>
            <person name="Saw J.H."/>
            <person name="Jorgensen S.L."/>
            <person name="Zaremba-Niedzwiedzka K."/>
            <person name="Martijn J."/>
            <person name="Lind A.E."/>
            <person name="van Eijk R."/>
            <person name="Schleper C."/>
            <person name="Guy L."/>
            <person name="Ettema T.J."/>
        </authorList>
    </citation>
    <scope>NUCLEOTIDE SEQUENCE</scope>
</reference>
<sequence>MSSIDTYRSIRQAVQTCHDTKALLDSMIKEQQEKCDHPEIALTPCINKSYTTKCIICDKILEDEK</sequence>
<protein>
    <submittedName>
        <fullName evidence="1">Uncharacterized protein</fullName>
    </submittedName>
</protein>
<gene>
    <name evidence="1" type="ORF">LCGC14_2257130</name>
</gene>
<proteinExistence type="predicted"/>
<evidence type="ECO:0000313" key="1">
    <source>
        <dbReference type="EMBL" id="KKL55268.1"/>
    </source>
</evidence>